<evidence type="ECO:0000313" key="2">
    <source>
        <dbReference type="Proteomes" id="UP000249616"/>
    </source>
</evidence>
<organism evidence="1 2">
    <name type="scientific">Streptomyces cadmiisoli</name>
    <dbReference type="NCBI Taxonomy" id="2184053"/>
    <lineage>
        <taxon>Bacteria</taxon>
        <taxon>Bacillati</taxon>
        <taxon>Actinomycetota</taxon>
        <taxon>Actinomycetes</taxon>
        <taxon>Kitasatosporales</taxon>
        <taxon>Streptomycetaceae</taxon>
        <taxon>Streptomyces</taxon>
        <taxon>Streptomyces aurantiacus group</taxon>
    </lineage>
</organism>
<keyword evidence="2" id="KW-1185">Reference proteome</keyword>
<dbReference type="GO" id="GO:0017000">
    <property type="term" value="P:antibiotic biosynthetic process"/>
    <property type="evidence" value="ECO:0007669"/>
    <property type="project" value="UniProtKB-ARBA"/>
</dbReference>
<dbReference type="RefSeq" id="WP_112441217.1">
    <property type="nucleotide sequence ID" value="NZ_CP030073.1"/>
</dbReference>
<protein>
    <submittedName>
        <fullName evidence="1">SAM-dependent methyltransferase</fullName>
    </submittedName>
</protein>
<dbReference type="CDD" id="cd02440">
    <property type="entry name" value="AdoMet_MTases"/>
    <property type="match status" value="1"/>
</dbReference>
<dbReference type="Proteomes" id="UP000249616">
    <property type="component" value="Chromosome"/>
</dbReference>
<dbReference type="GO" id="GO:0008168">
    <property type="term" value="F:methyltransferase activity"/>
    <property type="evidence" value="ECO:0007669"/>
    <property type="project" value="UniProtKB-KW"/>
</dbReference>
<dbReference type="InterPro" id="IPR029063">
    <property type="entry name" value="SAM-dependent_MTases_sf"/>
</dbReference>
<name>A0A2Z4J999_9ACTN</name>
<evidence type="ECO:0000313" key="1">
    <source>
        <dbReference type="EMBL" id="AWW41629.1"/>
    </source>
</evidence>
<dbReference type="PANTHER" id="PTHR43861">
    <property type="entry name" value="TRANS-ACONITATE 2-METHYLTRANSFERASE-RELATED"/>
    <property type="match status" value="1"/>
</dbReference>
<keyword evidence="1" id="KW-0808">Transferase</keyword>
<dbReference type="KEGG" id="scad:DN051_37370"/>
<dbReference type="EMBL" id="CP030073">
    <property type="protein sequence ID" value="AWW41629.1"/>
    <property type="molecule type" value="Genomic_DNA"/>
</dbReference>
<proteinExistence type="predicted"/>
<dbReference type="GO" id="GO:0032259">
    <property type="term" value="P:methylation"/>
    <property type="evidence" value="ECO:0007669"/>
    <property type="project" value="UniProtKB-KW"/>
</dbReference>
<keyword evidence="1" id="KW-0489">Methyltransferase</keyword>
<reference evidence="1 2" key="1">
    <citation type="journal article" date="2019" name="Int. J. Syst. Evol. Microbiol.">
        <title>Streptomyces cadmiisoli sp. nov., a novel actinomycete isolated from cadmium-contaminated soil.</title>
        <authorList>
            <person name="Li K."/>
            <person name="Tang X."/>
            <person name="Zhao J."/>
            <person name="Guo Y."/>
            <person name="Tang Y."/>
            <person name="Gao J."/>
        </authorList>
    </citation>
    <scope>NUCLEOTIDE SEQUENCE [LARGE SCALE GENOMIC DNA]</scope>
    <source>
        <strain evidence="1 2">ZFG47</strain>
    </source>
</reference>
<dbReference type="SUPFAM" id="SSF53335">
    <property type="entry name" value="S-adenosyl-L-methionine-dependent methyltransferases"/>
    <property type="match status" value="1"/>
</dbReference>
<sequence length="272" mass="29885">MQTAPAQEIYGERLFSTRQDTERERLDLLAQTWDPATTAHLRTLPLAEARSILEIGPGAGSIADLLAESAPHAEVTALDRDTTLLRLRNPRVRPLQADITDAGLELGPFDLIHARCVLMHLRDHEAVLARLVSWLRPGGHLVLSDTAELGFPHSSNADYRATMQALSQVITTHLGSDQNHGLGHPARFRQHDLTDICLTTALPTVTGDAPISLWWQLTLEQARPELIRTGLVDAPALDRALHHMAQPTTHELSIALLTCSGRKRQGQNQPTG</sequence>
<dbReference type="AlphaFoldDB" id="A0A2Z4J999"/>
<dbReference type="Pfam" id="PF13489">
    <property type="entry name" value="Methyltransf_23"/>
    <property type="match status" value="1"/>
</dbReference>
<accession>A0A2Z4J999</accession>
<dbReference type="PANTHER" id="PTHR43861:SF1">
    <property type="entry name" value="TRANS-ACONITATE 2-METHYLTRANSFERASE"/>
    <property type="match status" value="1"/>
</dbReference>
<dbReference type="Gene3D" id="3.40.50.150">
    <property type="entry name" value="Vaccinia Virus protein VP39"/>
    <property type="match status" value="1"/>
</dbReference>
<gene>
    <name evidence="1" type="ORF">DN051_37370</name>
</gene>